<organism evidence="1 2">
    <name type="scientific">Salicibibacter kimchii</name>
    <dbReference type="NCBI Taxonomy" id="2099786"/>
    <lineage>
        <taxon>Bacteria</taxon>
        <taxon>Bacillati</taxon>
        <taxon>Bacillota</taxon>
        <taxon>Bacilli</taxon>
        <taxon>Bacillales</taxon>
        <taxon>Bacillaceae</taxon>
        <taxon>Salicibibacter</taxon>
    </lineage>
</organism>
<sequence>MSVSTDLAAIKIIADTTQEQSTSAVLQRAVKNLVDNVTYIHYAAWYEGNTEKVAIAADSNDTYAGTLSFPVSQNEGEEEIGTLVVATKESVAFDVTDLNTLQKVADYIGKWKNVH</sequence>
<dbReference type="Proteomes" id="UP000252100">
    <property type="component" value="Chromosome"/>
</dbReference>
<dbReference type="AlphaFoldDB" id="A0A345C352"/>
<keyword evidence="2" id="KW-1185">Reference proteome</keyword>
<proteinExistence type="predicted"/>
<reference evidence="1 2" key="1">
    <citation type="journal article" date="2018" name="J. Microbiol.">
        <title>Salicibibacter kimchii gen. nov., sp. nov., a moderately halophilic and alkalitolerant bacterium in the family Bacillaceae, isolated from kimchi.</title>
        <authorList>
            <person name="Jang J.Y."/>
            <person name="Oh Y.J."/>
            <person name="Lim S.K."/>
            <person name="Park H.K."/>
            <person name="Lee C."/>
            <person name="Kim J.Y."/>
            <person name="Lee M.A."/>
            <person name="Choi H.J."/>
        </authorList>
    </citation>
    <scope>NUCLEOTIDE SEQUENCE [LARGE SCALE GENOMIC DNA]</scope>
    <source>
        <strain evidence="1 2">NKC1-1</strain>
    </source>
</reference>
<evidence type="ECO:0000313" key="2">
    <source>
        <dbReference type="Proteomes" id="UP000252100"/>
    </source>
</evidence>
<name>A0A345C352_9BACI</name>
<gene>
    <name evidence="1" type="ORF">DT065_17665</name>
</gene>
<accession>A0A345C352</accession>
<protein>
    <submittedName>
        <fullName evidence="1">GAF domain-containing protein</fullName>
    </submittedName>
</protein>
<dbReference type="OrthoDB" id="2678684at2"/>
<dbReference type="KEGG" id="rue:DT065_17665"/>
<dbReference type="EMBL" id="CP031092">
    <property type="protein sequence ID" value="AXF57633.1"/>
    <property type="molecule type" value="Genomic_DNA"/>
</dbReference>
<dbReference type="RefSeq" id="WP_114375635.1">
    <property type="nucleotide sequence ID" value="NZ_CP031092.1"/>
</dbReference>
<evidence type="ECO:0000313" key="1">
    <source>
        <dbReference type="EMBL" id="AXF57633.1"/>
    </source>
</evidence>